<keyword evidence="5" id="KW-0131">Cell cycle</keyword>
<keyword evidence="1" id="KW-1003">Cell membrane</keyword>
<feature type="transmembrane region" description="Helical" evidence="6">
    <location>
        <begin position="30"/>
        <end position="49"/>
    </location>
</feature>
<organism evidence="8 9">
    <name type="scientific">Nostoc paludosum FACHB-159</name>
    <dbReference type="NCBI Taxonomy" id="2692908"/>
    <lineage>
        <taxon>Bacteria</taxon>
        <taxon>Bacillati</taxon>
        <taxon>Cyanobacteriota</taxon>
        <taxon>Cyanophyceae</taxon>
        <taxon>Nostocales</taxon>
        <taxon>Nostocaceae</taxon>
        <taxon>Nostoc</taxon>
    </lineage>
</organism>
<keyword evidence="4 6" id="KW-1133">Transmembrane helix</keyword>
<evidence type="ECO:0000256" key="1">
    <source>
        <dbReference type="ARBA" id="ARBA00022475"/>
    </source>
</evidence>
<sequence>MAGIISVSRTDLAQRRKKLRRQRQMKIIQAIWRTFAITSLASGLLWVAVQPMWMLKASKQIVMKSGNKLLSDETTRSLLVLSYPQSLWRIEPSAIANSLKKQPTIANASVRRRLFPPGLIIDIQERVPVAVTQTPTIQNQGTSNKKVTIGLLDASGVWIPLEKYTSLNPSRKLPNLRVIGLPKQYCLYWTQIHQAVSQSLVKVMEIDCQNPTNLILKTELGNVHLGTPGPQLSEQIKVLAQMRHLTAKLNSAEIEYIDLKNPDFPLVQMNQINPKLTPKIPGNI</sequence>
<keyword evidence="9" id="KW-1185">Reference proteome</keyword>
<keyword evidence="3 6" id="KW-0812">Transmembrane</keyword>
<dbReference type="Proteomes" id="UP000637383">
    <property type="component" value="Unassembled WGS sequence"/>
</dbReference>
<dbReference type="InterPro" id="IPR013685">
    <property type="entry name" value="POTRA_FtsQ_type"/>
</dbReference>
<evidence type="ECO:0000256" key="5">
    <source>
        <dbReference type="ARBA" id="ARBA00023306"/>
    </source>
</evidence>
<keyword evidence="2" id="KW-0132">Cell division</keyword>
<keyword evidence="6" id="KW-0472">Membrane</keyword>
<gene>
    <name evidence="8" type="ORF">H6H03_20230</name>
</gene>
<comment type="caution">
    <text evidence="8">The sequence shown here is derived from an EMBL/GenBank/DDBJ whole genome shotgun (WGS) entry which is preliminary data.</text>
</comment>
<dbReference type="PANTHER" id="PTHR37820">
    <property type="entry name" value="CELL DIVISION PROTEIN DIVIB"/>
    <property type="match status" value="1"/>
</dbReference>
<evidence type="ECO:0000256" key="6">
    <source>
        <dbReference type="SAM" id="Phobius"/>
    </source>
</evidence>
<evidence type="ECO:0000313" key="8">
    <source>
        <dbReference type="EMBL" id="MBD2736192.1"/>
    </source>
</evidence>
<reference evidence="8 9" key="1">
    <citation type="journal article" date="2020" name="ISME J.">
        <title>Comparative genomics reveals insights into cyanobacterial evolution and habitat adaptation.</title>
        <authorList>
            <person name="Chen M.Y."/>
            <person name="Teng W.K."/>
            <person name="Zhao L."/>
            <person name="Hu C.X."/>
            <person name="Zhou Y.K."/>
            <person name="Han B.P."/>
            <person name="Song L.R."/>
            <person name="Shu W.S."/>
        </authorList>
    </citation>
    <scope>NUCLEOTIDE SEQUENCE [LARGE SCALE GENOMIC DNA]</scope>
    <source>
        <strain evidence="8 9">FACHB-159</strain>
    </source>
</reference>
<proteinExistence type="predicted"/>
<dbReference type="RefSeq" id="WP_190956837.1">
    <property type="nucleotide sequence ID" value="NZ_JACJTU010000019.1"/>
</dbReference>
<dbReference type="EMBL" id="JACJTU010000019">
    <property type="protein sequence ID" value="MBD2736192.1"/>
    <property type="molecule type" value="Genomic_DNA"/>
</dbReference>
<dbReference type="PANTHER" id="PTHR37820:SF1">
    <property type="entry name" value="CELL DIVISION PROTEIN FTSQ"/>
    <property type="match status" value="1"/>
</dbReference>
<dbReference type="InterPro" id="IPR050487">
    <property type="entry name" value="FtsQ_DivIB"/>
</dbReference>
<evidence type="ECO:0000256" key="4">
    <source>
        <dbReference type="ARBA" id="ARBA00022989"/>
    </source>
</evidence>
<evidence type="ECO:0000259" key="7">
    <source>
        <dbReference type="Pfam" id="PF08478"/>
    </source>
</evidence>
<evidence type="ECO:0000256" key="3">
    <source>
        <dbReference type="ARBA" id="ARBA00022692"/>
    </source>
</evidence>
<accession>A0ABR8KDL1</accession>
<dbReference type="Pfam" id="PF08478">
    <property type="entry name" value="POTRA_1"/>
    <property type="match status" value="1"/>
</dbReference>
<evidence type="ECO:0000313" key="9">
    <source>
        <dbReference type="Proteomes" id="UP000637383"/>
    </source>
</evidence>
<name>A0ABR8KDL1_9NOSO</name>
<evidence type="ECO:0000256" key="2">
    <source>
        <dbReference type="ARBA" id="ARBA00022618"/>
    </source>
</evidence>
<feature type="domain" description="POTRA" evidence="7">
    <location>
        <begin position="59"/>
        <end position="126"/>
    </location>
</feature>
<protein>
    <submittedName>
        <fullName evidence="8">FtsQ-type POTRA domain-containing protein</fullName>
    </submittedName>
</protein>